<dbReference type="GO" id="GO:1990575">
    <property type="term" value="P:mitochondrial L-ornithine transmembrane transport"/>
    <property type="evidence" value="ECO:0007669"/>
    <property type="project" value="TreeGrafter"/>
</dbReference>
<keyword evidence="8 9" id="KW-0472">Membrane</keyword>
<evidence type="ECO:0000256" key="11">
    <source>
        <dbReference type="SAM" id="Phobius"/>
    </source>
</evidence>
<dbReference type="SUPFAM" id="SSF103506">
    <property type="entry name" value="Mitochondrial carrier"/>
    <property type="match status" value="1"/>
</dbReference>
<dbReference type="Gene3D" id="1.50.40.10">
    <property type="entry name" value="Mitochondrial carrier domain"/>
    <property type="match status" value="1"/>
</dbReference>
<dbReference type="GO" id="GO:0005289">
    <property type="term" value="F:high-affinity L-arginine transmembrane transporter activity"/>
    <property type="evidence" value="ECO:0007669"/>
    <property type="project" value="TreeGrafter"/>
</dbReference>
<evidence type="ECO:0000256" key="9">
    <source>
        <dbReference type="PROSITE-ProRule" id="PRU00282"/>
    </source>
</evidence>
<comment type="subcellular location">
    <subcellularLocation>
        <location evidence="1">Mitochondrion membrane</location>
        <topology evidence="1">Multi-pass membrane protein</topology>
    </subcellularLocation>
</comment>
<evidence type="ECO:0000256" key="10">
    <source>
        <dbReference type="RuleBase" id="RU000488"/>
    </source>
</evidence>
<sequence>MKLITCDFISGCFGGGCGVLLGHPMDTIKTWQQFSNNRISTSMYNIITRHNGLKGFYRGMFFPLLTSGALNSVVFAVYGQHMRTLQGSCKTKSLREREWRMHVMIAGSVAGATQVLLGCPVEVVKVRIQTLQYVGHPWLCLRDIIFHEGVWGLYRGITPMLWRDVLPYGVYMLVYEYMLGIEERLHRMKRDRQAGTSAVGGTYEASLIATAGAAAGVISWMFIVPFDVVKTVMQTETDPTVHKSMLHCFRGLVERHGWRSLFRGSSMIIARAAPVNSATFLGYEWCLGKCHEYFKIDST</sequence>
<evidence type="ECO:0000256" key="1">
    <source>
        <dbReference type="ARBA" id="ARBA00004225"/>
    </source>
</evidence>
<feature type="repeat" description="Solcar" evidence="9">
    <location>
        <begin position="2"/>
        <end position="84"/>
    </location>
</feature>
<evidence type="ECO:0000256" key="5">
    <source>
        <dbReference type="ARBA" id="ARBA00022737"/>
    </source>
</evidence>
<dbReference type="PANTHER" id="PTHR45624">
    <property type="entry name" value="MITOCHONDRIAL BASIC AMINO ACIDS TRANSPORTER-RELATED"/>
    <property type="match status" value="1"/>
</dbReference>
<keyword evidence="7" id="KW-0496">Mitochondrion</keyword>
<dbReference type="InterPro" id="IPR018108">
    <property type="entry name" value="MCP_transmembrane"/>
</dbReference>
<feature type="repeat" description="Solcar" evidence="9">
    <location>
        <begin position="203"/>
        <end position="289"/>
    </location>
</feature>
<feature type="transmembrane region" description="Helical" evidence="11">
    <location>
        <begin position="165"/>
        <end position="181"/>
    </location>
</feature>
<feature type="repeat" description="Solcar" evidence="9">
    <location>
        <begin position="98"/>
        <end position="181"/>
    </location>
</feature>
<evidence type="ECO:0000256" key="4">
    <source>
        <dbReference type="ARBA" id="ARBA00022692"/>
    </source>
</evidence>
<dbReference type="InterPro" id="IPR050567">
    <property type="entry name" value="Mitochondrial_Carrier"/>
</dbReference>
<proteinExistence type="inferred from homology"/>
<keyword evidence="4 9" id="KW-0812">Transmembrane</keyword>
<dbReference type="Pfam" id="PF00153">
    <property type="entry name" value="Mito_carr"/>
    <property type="match status" value="3"/>
</dbReference>
<evidence type="ECO:0000256" key="2">
    <source>
        <dbReference type="ARBA" id="ARBA00006375"/>
    </source>
</evidence>
<organism evidence="12">
    <name type="scientific">Culex tarsalis</name>
    <name type="common">Encephalitis mosquito</name>
    <dbReference type="NCBI Taxonomy" id="7177"/>
    <lineage>
        <taxon>Eukaryota</taxon>
        <taxon>Metazoa</taxon>
        <taxon>Ecdysozoa</taxon>
        <taxon>Arthropoda</taxon>
        <taxon>Hexapoda</taxon>
        <taxon>Insecta</taxon>
        <taxon>Pterygota</taxon>
        <taxon>Neoptera</taxon>
        <taxon>Endopterygota</taxon>
        <taxon>Diptera</taxon>
        <taxon>Nematocera</taxon>
        <taxon>Culicoidea</taxon>
        <taxon>Culicidae</taxon>
        <taxon>Culicinae</taxon>
        <taxon>Culicini</taxon>
        <taxon>Culex</taxon>
        <taxon>Culex</taxon>
    </lineage>
</organism>
<keyword evidence="5" id="KW-0677">Repeat</keyword>
<dbReference type="AlphaFoldDB" id="A0A1Q3FIZ7"/>
<name>A0A1Q3FIZ7_CULTA</name>
<dbReference type="GO" id="GO:0031966">
    <property type="term" value="C:mitochondrial membrane"/>
    <property type="evidence" value="ECO:0007669"/>
    <property type="project" value="UniProtKB-SubCell"/>
</dbReference>
<protein>
    <submittedName>
        <fullName evidence="12">Putative mitochondrial carrier protein</fullName>
    </submittedName>
</protein>
<dbReference type="EMBL" id="GFDL01007589">
    <property type="protein sequence ID" value="JAV27456.1"/>
    <property type="molecule type" value="Transcribed_RNA"/>
</dbReference>
<dbReference type="FunFam" id="1.50.40.10:FF:000120">
    <property type="entry name" value="Uncharacterized protein, isoform A"/>
    <property type="match status" value="1"/>
</dbReference>
<dbReference type="PANTHER" id="PTHR45624:SF1">
    <property type="entry name" value="SD08189P"/>
    <property type="match status" value="1"/>
</dbReference>
<evidence type="ECO:0000256" key="6">
    <source>
        <dbReference type="ARBA" id="ARBA00022989"/>
    </source>
</evidence>
<keyword evidence="3 10" id="KW-0813">Transport</keyword>
<evidence type="ECO:0000256" key="7">
    <source>
        <dbReference type="ARBA" id="ARBA00023128"/>
    </source>
</evidence>
<evidence type="ECO:0000256" key="3">
    <source>
        <dbReference type="ARBA" id="ARBA00022448"/>
    </source>
</evidence>
<accession>A0A1Q3FIZ7</accession>
<feature type="transmembrane region" description="Helical" evidence="11">
    <location>
        <begin position="202"/>
        <end position="223"/>
    </location>
</feature>
<dbReference type="InterPro" id="IPR023395">
    <property type="entry name" value="MCP_dom_sf"/>
</dbReference>
<comment type="similarity">
    <text evidence="2 10">Belongs to the mitochondrial carrier (TC 2.A.29) family.</text>
</comment>
<keyword evidence="6 11" id="KW-1133">Transmembrane helix</keyword>
<reference evidence="12" key="1">
    <citation type="submission" date="2017-01" db="EMBL/GenBank/DDBJ databases">
        <title>A deep insight into the sialotranscriptome of adult male and female Cluex tarsalis mosquitoes.</title>
        <authorList>
            <person name="Ribeiro J.M."/>
            <person name="Moreira F."/>
            <person name="Bernard K.A."/>
            <person name="Calvo E."/>
        </authorList>
    </citation>
    <scope>NUCLEOTIDE SEQUENCE</scope>
    <source>
        <strain evidence="12">Kern County</strain>
        <tissue evidence="12">Salivary glands</tissue>
    </source>
</reference>
<evidence type="ECO:0000313" key="12">
    <source>
        <dbReference type="EMBL" id="JAV27456.1"/>
    </source>
</evidence>
<feature type="transmembrane region" description="Helical" evidence="11">
    <location>
        <begin position="60"/>
        <end position="78"/>
    </location>
</feature>
<dbReference type="PROSITE" id="PS50920">
    <property type="entry name" value="SOLCAR"/>
    <property type="match status" value="3"/>
</dbReference>
<evidence type="ECO:0000256" key="8">
    <source>
        <dbReference type="ARBA" id="ARBA00023136"/>
    </source>
</evidence>